<proteinExistence type="predicted"/>
<dbReference type="EMBL" id="KZ819762">
    <property type="protein sequence ID" value="PWN52702.1"/>
    <property type="molecule type" value="Genomic_DNA"/>
</dbReference>
<accession>A0ACD0P3X3</accession>
<organism evidence="1 2">
    <name type="scientific">Violaceomyces palustris</name>
    <dbReference type="NCBI Taxonomy" id="1673888"/>
    <lineage>
        <taxon>Eukaryota</taxon>
        <taxon>Fungi</taxon>
        <taxon>Dikarya</taxon>
        <taxon>Basidiomycota</taxon>
        <taxon>Ustilaginomycotina</taxon>
        <taxon>Ustilaginomycetes</taxon>
        <taxon>Violaceomycetales</taxon>
        <taxon>Violaceomycetaceae</taxon>
        <taxon>Violaceomyces</taxon>
    </lineage>
</organism>
<protein>
    <submittedName>
        <fullName evidence="1">S-adenosyl-L-methionine-dependent methyltransferase</fullName>
    </submittedName>
</protein>
<reference evidence="1 2" key="1">
    <citation type="journal article" date="2018" name="Mol. Biol. Evol.">
        <title>Broad Genomic Sampling Reveals a Smut Pathogenic Ancestry of the Fungal Clade Ustilaginomycotina.</title>
        <authorList>
            <person name="Kijpornyongpan T."/>
            <person name="Mondo S.J."/>
            <person name="Barry K."/>
            <person name="Sandor L."/>
            <person name="Lee J."/>
            <person name="Lipzen A."/>
            <person name="Pangilinan J."/>
            <person name="LaButti K."/>
            <person name="Hainaut M."/>
            <person name="Henrissat B."/>
            <person name="Grigoriev I.V."/>
            <person name="Spatafora J.W."/>
            <person name="Aime M.C."/>
        </authorList>
    </citation>
    <scope>NUCLEOTIDE SEQUENCE [LARGE SCALE GENOMIC DNA]</scope>
    <source>
        <strain evidence="1 2">SA 807</strain>
    </source>
</reference>
<evidence type="ECO:0000313" key="2">
    <source>
        <dbReference type="Proteomes" id="UP000245626"/>
    </source>
</evidence>
<evidence type="ECO:0000313" key="1">
    <source>
        <dbReference type="EMBL" id="PWN52702.1"/>
    </source>
</evidence>
<keyword evidence="1" id="KW-0489">Methyltransferase</keyword>
<sequence length="274" mass="31032">MPNLPFKPSNPLDYSLKEDDEDDVDDVSDDHADEDDVNEEDKEGGGVEQGDDPNLQSTRSKPERRKRLERLSNFQVKMLRHAMRFPNLGRLVYSTCSVHPEENEGVVIRILKSPEALERGWVLAGREEVLPDWKVRGLKEFCQGDDVLADSVIRCIPGGNPCVKYEGVGGEGGEGDGRLRIHPHTEASNGFFVACFKRKTSQEEGDDTDRGEQGRTEGSGKVNPDESDEEERERRERRRREMNRKKNQAKKRREKERKVAIQSDPTSGAHPTPP</sequence>
<gene>
    <name evidence="1" type="ORF">IE53DRAFT_384843</name>
</gene>
<dbReference type="Proteomes" id="UP000245626">
    <property type="component" value="Unassembled WGS sequence"/>
</dbReference>
<keyword evidence="2" id="KW-1185">Reference proteome</keyword>
<name>A0ACD0P3X3_9BASI</name>
<keyword evidence="1" id="KW-0808">Transferase</keyword>